<dbReference type="AlphaFoldDB" id="A0A433QH00"/>
<gene>
    <name evidence="1" type="ORF">BC938DRAFT_481064</name>
</gene>
<dbReference type="EMBL" id="RBNJ01005640">
    <property type="protein sequence ID" value="RUS29100.1"/>
    <property type="molecule type" value="Genomic_DNA"/>
</dbReference>
<accession>A0A433QH00</accession>
<dbReference type="Proteomes" id="UP000274822">
    <property type="component" value="Unassembled WGS sequence"/>
</dbReference>
<reference evidence="1 2" key="1">
    <citation type="journal article" date="2018" name="New Phytol.">
        <title>Phylogenomics of Endogonaceae and evolution of mycorrhizas within Mucoromycota.</title>
        <authorList>
            <person name="Chang Y."/>
            <person name="Desiro A."/>
            <person name="Na H."/>
            <person name="Sandor L."/>
            <person name="Lipzen A."/>
            <person name="Clum A."/>
            <person name="Barry K."/>
            <person name="Grigoriev I.V."/>
            <person name="Martin F.M."/>
            <person name="Stajich J.E."/>
            <person name="Smith M.E."/>
            <person name="Bonito G."/>
            <person name="Spatafora J.W."/>
        </authorList>
    </citation>
    <scope>NUCLEOTIDE SEQUENCE [LARGE SCALE GENOMIC DNA]</scope>
    <source>
        <strain evidence="1 2">AD002</strain>
    </source>
</reference>
<proteinExistence type="predicted"/>
<name>A0A433QH00_9FUNG</name>
<organism evidence="1 2">
    <name type="scientific">Jimgerdemannia flammicorona</name>
    <dbReference type="NCBI Taxonomy" id="994334"/>
    <lineage>
        <taxon>Eukaryota</taxon>
        <taxon>Fungi</taxon>
        <taxon>Fungi incertae sedis</taxon>
        <taxon>Mucoromycota</taxon>
        <taxon>Mucoromycotina</taxon>
        <taxon>Endogonomycetes</taxon>
        <taxon>Endogonales</taxon>
        <taxon>Endogonaceae</taxon>
        <taxon>Jimgerdemannia</taxon>
    </lineage>
</organism>
<protein>
    <submittedName>
        <fullName evidence="1">Uncharacterized protein</fullName>
    </submittedName>
</protein>
<comment type="caution">
    <text evidence="1">The sequence shown here is derived from an EMBL/GenBank/DDBJ whole genome shotgun (WGS) entry which is preliminary data.</text>
</comment>
<keyword evidence="2" id="KW-1185">Reference proteome</keyword>
<evidence type="ECO:0000313" key="1">
    <source>
        <dbReference type="EMBL" id="RUS29100.1"/>
    </source>
</evidence>
<sequence>MACHPELIALAASGPRPASRLAFSPLGPERWRAACRRRMMMNATGNPRAILWQRSHQADSRHRVVRSHEWHKEHVRIGIGARNGAPISATEE</sequence>
<evidence type="ECO:0000313" key="2">
    <source>
        <dbReference type="Proteomes" id="UP000274822"/>
    </source>
</evidence>